<keyword evidence="4" id="KW-0498">Mitosis</keyword>
<evidence type="ECO:0000256" key="4">
    <source>
        <dbReference type="ARBA" id="ARBA00022776"/>
    </source>
</evidence>
<feature type="domain" description="Rhodanese" evidence="10">
    <location>
        <begin position="487"/>
        <end position="598"/>
    </location>
</feature>
<dbReference type="Gene3D" id="3.40.250.10">
    <property type="entry name" value="Rhodanese-like domain"/>
    <property type="match status" value="1"/>
</dbReference>
<dbReference type="SUPFAM" id="SSF52821">
    <property type="entry name" value="Rhodanese/Cell cycle control phosphatase"/>
    <property type="match status" value="1"/>
</dbReference>
<dbReference type="PROSITE" id="PS50206">
    <property type="entry name" value="RHODANESE_3"/>
    <property type="match status" value="1"/>
</dbReference>
<feature type="region of interest" description="Disordered" evidence="9">
    <location>
        <begin position="43"/>
        <end position="62"/>
    </location>
</feature>
<evidence type="ECO:0000256" key="6">
    <source>
        <dbReference type="ARBA" id="ARBA00022912"/>
    </source>
</evidence>
<dbReference type="Pfam" id="PF00581">
    <property type="entry name" value="Rhodanese"/>
    <property type="match status" value="1"/>
</dbReference>
<keyword evidence="3" id="KW-0132">Cell division</keyword>
<evidence type="ECO:0000256" key="5">
    <source>
        <dbReference type="ARBA" id="ARBA00022801"/>
    </source>
</evidence>
<dbReference type="PANTHER" id="PTHR10828">
    <property type="entry name" value="M-PHASE INDUCER PHOSPHATASE DUAL SPECIFICITY PHOSPHATASE CDC25"/>
    <property type="match status" value="1"/>
</dbReference>
<proteinExistence type="inferred from homology"/>
<comment type="caution">
    <text evidence="11">The sequence shown here is derived from an EMBL/GenBank/DDBJ whole genome shotgun (WGS) entry which is preliminary data.</text>
</comment>
<keyword evidence="5" id="KW-0378">Hydrolase</keyword>
<dbReference type="InterPro" id="IPR000751">
    <property type="entry name" value="MPI_Phosphatase"/>
</dbReference>
<dbReference type="GO" id="GO:0051301">
    <property type="term" value="P:cell division"/>
    <property type="evidence" value="ECO:0007669"/>
    <property type="project" value="UniProtKB-KW"/>
</dbReference>
<organism evidence="11 12">
    <name type="scientific">Meganyctiphanes norvegica</name>
    <name type="common">Northern krill</name>
    <name type="synonym">Thysanopoda norvegica</name>
    <dbReference type="NCBI Taxonomy" id="48144"/>
    <lineage>
        <taxon>Eukaryota</taxon>
        <taxon>Metazoa</taxon>
        <taxon>Ecdysozoa</taxon>
        <taxon>Arthropoda</taxon>
        <taxon>Crustacea</taxon>
        <taxon>Multicrustacea</taxon>
        <taxon>Malacostraca</taxon>
        <taxon>Eumalacostraca</taxon>
        <taxon>Eucarida</taxon>
        <taxon>Euphausiacea</taxon>
        <taxon>Euphausiidae</taxon>
        <taxon>Meganyctiphanes</taxon>
    </lineage>
</organism>
<keyword evidence="7" id="KW-0131">Cell cycle</keyword>
<evidence type="ECO:0000256" key="2">
    <source>
        <dbReference type="ARBA" id="ARBA00013064"/>
    </source>
</evidence>
<feature type="region of interest" description="Disordered" evidence="9">
    <location>
        <begin position="623"/>
        <end position="647"/>
    </location>
</feature>
<evidence type="ECO:0000256" key="9">
    <source>
        <dbReference type="SAM" id="MobiDB-lite"/>
    </source>
</evidence>
<evidence type="ECO:0000256" key="7">
    <source>
        <dbReference type="ARBA" id="ARBA00023306"/>
    </source>
</evidence>
<feature type="compositionally biased region" description="Low complexity" evidence="9">
    <location>
        <begin position="89"/>
        <end position="101"/>
    </location>
</feature>
<dbReference type="SMART" id="SM00450">
    <property type="entry name" value="RHOD"/>
    <property type="match status" value="1"/>
</dbReference>
<feature type="compositionally biased region" description="Polar residues" evidence="9">
    <location>
        <begin position="45"/>
        <end position="58"/>
    </location>
</feature>
<keyword evidence="12" id="KW-1185">Reference proteome</keyword>
<dbReference type="GO" id="GO:0010971">
    <property type="term" value="P:positive regulation of G2/M transition of mitotic cell cycle"/>
    <property type="evidence" value="ECO:0007669"/>
    <property type="project" value="TreeGrafter"/>
</dbReference>
<dbReference type="AlphaFoldDB" id="A0AAV2PLN5"/>
<name>A0AAV2PLN5_MEGNR</name>
<dbReference type="GO" id="GO:0005737">
    <property type="term" value="C:cytoplasm"/>
    <property type="evidence" value="ECO:0007669"/>
    <property type="project" value="TreeGrafter"/>
</dbReference>
<feature type="compositionally biased region" description="Low complexity" evidence="9">
    <location>
        <begin position="183"/>
        <end position="194"/>
    </location>
</feature>
<dbReference type="GO" id="GO:0005634">
    <property type="term" value="C:nucleus"/>
    <property type="evidence" value="ECO:0007669"/>
    <property type="project" value="TreeGrafter"/>
</dbReference>
<dbReference type="EC" id="3.1.3.48" evidence="2"/>
<feature type="non-terminal residue" evidence="11">
    <location>
        <position position="647"/>
    </location>
</feature>
<evidence type="ECO:0000256" key="1">
    <source>
        <dbReference type="ARBA" id="ARBA00011065"/>
    </source>
</evidence>
<dbReference type="FunFam" id="3.40.250.10:FF:000021">
    <property type="entry name" value="M-phase inducer phosphatase cdc-25.2"/>
    <property type="match status" value="1"/>
</dbReference>
<evidence type="ECO:0000259" key="10">
    <source>
        <dbReference type="PROSITE" id="PS50206"/>
    </source>
</evidence>
<dbReference type="InterPro" id="IPR036873">
    <property type="entry name" value="Rhodanese-like_dom_sf"/>
</dbReference>
<dbReference type="EMBL" id="CAXKWB010000373">
    <property type="protein sequence ID" value="CAL4060481.1"/>
    <property type="molecule type" value="Genomic_DNA"/>
</dbReference>
<dbReference type="Proteomes" id="UP001497623">
    <property type="component" value="Unassembled WGS sequence"/>
</dbReference>
<protein>
    <recommendedName>
        <fullName evidence="2">protein-tyrosine-phosphatase</fullName>
        <ecNumber evidence="2">3.1.3.48</ecNumber>
    </recommendedName>
</protein>
<dbReference type="GO" id="GO:0110032">
    <property type="term" value="P:positive regulation of G2/MI transition of meiotic cell cycle"/>
    <property type="evidence" value="ECO:0007669"/>
    <property type="project" value="TreeGrafter"/>
</dbReference>
<dbReference type="GO" id="GO:0004725">
    <property type="term" value="F:protein tyrosine phosphatase activity"/>
    <property type="evidence" value="ECO:0007669"/>
    <property type="project" value="UniProtKB-EC"/>
</dbReference>
<dbReference type="InterPro" id="IPR001763">
    <property type="entry name" value="Rhodanese-like_dom"/>
</dbReference>
<evidence type="ECO:0000256" key="8">
    <source>
        <dbReference type="ARBA" id="ARBA00051722"/>
    </source>
</evidence>
<feature type="region of interest" description="Disordered" evidence="9">
    <location>
        <begin position="167"/>
        <end position="218"/>
    </location>
</feature>
<evidence type="ECO:0000256" key="3">
    <source>
        <dbReference type="ARBA" id="ARBA00022618"/>
    </source>
</evidence>
<comment type="similarity">
    <text evidence="1">Belongs to the MPI phosphatase family.</text>
</comment>
<dbReference type="PANTHER" id="PTHR10828:SF76">
    <property type="entry name" value="M-PHASE INDUCER PHOSPHATASE"/>
    <property type="match status" value="1"/>
</dbReference>
<evidence type="ECO:0000313" key="12">
    <source>
        <dbReference type="Proteomes" id="UP001497623"/>
    </source>
</evidence>
<sequence length="647" mass="72345">MSGHSLLYHSLLRGHQESPQMPAMHNMSTMSPMSSLAFNLHHNLSHNTPTTQHNTSKATPKRRLSLTSNISDTSCHNVSQLVLNFDNVDSDSSPDVSPTDSYTFQLPPLSSAMSPPRRQSKRSKDNYHSPYFSPSYYQNEKLPFESEGALNNENFLNLSGVGRLESPLKLQSNTPPKLSSPVDSDSNSQDSGYSSEKKDNGEDFSVPADFAPRKLNLDSSPPKFQYNMSPYAFNSPLTRPKPTTNSFSSTPIFGDDDNIFNSRLTNYDHADVQPTGLSSLLSAPIDYSMGDSYSAMNNGPQHQLFIGRSVSLMDNVHNADSEQYSSMLMSPVSTKGKKKMKLKKRIFGGSPSFKRPKSPPSMADVVDNKRMKSDMISPFQTATTTFPTIPSLNRQSSVPMYMDNSKQYSEKLYRCSSESQVSSRCNSESQVSIMSALSKSSTSDEKLTGDLSRPLELPTIDGGKHPDISAISHDTLSDLMKGKYNHCVNSFKILDCRYPYEYEGGHIVGAESWSSPQMVLDELAKQCGTACIPNECEKRDILIFHCEFSANRGPKTYRLMREKDRASSTNYPALHYPEIYLLEGGYKDFYNQYPELCTSEGYTMMLDPRHSENLKHFRAKSKSWAAENKKSSGRGPMRTGLRRMNLI</sequence>
<reference evidence="11 12" key="1">
    <citation type="submission" date="2024-05" db="EMBL/GenBank/DDBJ databases">
        <authorList>
            <person name="Wallberg A."/>
        </authorList>
    </citation>
    <scope>NUCLEOTIDE SEQUENCE [LARGE SCALE GENOMIC DNA]</scope>
</reference>
<dbReference type="GO" id="GO:0000086">
    <property type="term" value="P:G2/M transition of mitotic cell cycle"/>
    <property type="evidence" value="ECO:0007669"/>
    <property type="project" value="TreeGrafter"/>
</dbReference>
<comment type="catalytic activity">
    <reaction evidence="8">
        <text>O-phospho-L-tyrosyl-[protein] + H2O = L-tyrosyl-[protein] + phosphate</text>
        <dbReference type="Rhea" id="RHEA:10684"/>
        <dbReference type="Rhea" id="RHEA-COMP:10136"/>
        <dbReference type="Rhea" id="RHEA-COMP:20101"/>
        <dbReference type="ChEBI" id="CHEBI:15377"/>
        <dbReference type="ChEBI" id="CHEBI:43474"/>
        <dbReference type="ChEBI" id="CHEBI:46858"/>
        <dbReference type="ChEBI" id="CHEBI:61978"/>
        <dbReference type="EC" id="3.1.3.48"/>
    </reaction>
</comment>
<accession>A0AAV2PLN5</accession>
<dbReference type="PRINTS" id="PR00716">
    <property type="entry name" value="MPIPHPHTASE"/>
</dbReference>
<gene>
    <name evidence="11" type="ORF">MNOR_LOCUS1409</name>
</gene>
<evidence type="ECO:0000313" key="11">
    <source>
        <dbReference type="EMBL" id="CAL4060481.1"/>
    </source>
</evidence>
<keyword evidence="6" id="KW-0904">Protein phosphatase</keyword>
<feature type="region of interest" description="Disordered" evidence="9">
    <location>
        <begin position="89"/>
        <end position="132"/>
    </location>
</feature>